<reference evidence="2" key="1">
    <citation type="submission" date="2023-09" db="UniProtKB">
        <authorList>
            <consortium name="Ensembl"/>
        </authorList>
    </citation>
    <scope>IDENTIFICATION</scope>
</reference>
<proteinExistence type="predicted"/>
<sequence>MTLPAAHSRPSCKSPGRSTEARENFCLQITSRLEKNTKRGRGERTQVTPTQHRNIAFKSERGRKAKRGEQKISICDSTKFIFSALKEKNKLKENGGGRRFT</sequence>
<dbReference type="AlphaFoldDB" id="A0A8C0ZLV1"/>
<accession>A0A8C0ZLV1</accession>
<feature type="compositionally biased region" description="Basic and acidic residues" evidence="1">
    <location>
        <begin position="32"/>
        <end position="44"/>
    </location>
</feature>
<feature type="compositionally biased region" description="Basic and acidic residues" evidence="1">
    <location>
        <begin position="58"/>
        <end position="70"/>
    </location>
</feature>
<evidence type="ECO:0000313" key="2">
    <source>
        <dbReference type="Ensembl" id="ENSCCNP00000002266.1"/>
    </source>
</evidence>
<feature type="region of interest" description="Disordered" evidence="1">
    <location>
        <begin position="1"/>
        <end position="70"/>
    </location>
</feature>
<organism evidence="2">
    <name type="scientific">Castor canadensis</name>
    <name type="common">American beaver</name>
    <dbReference type="NCBI Taxonomy" id="51338"/>
    <lineage>
        <taxon>Eukaryota</taxon>
        <taxon>Metazoa</taxon>
        <taxon>Chordata</taxon>
        <taxon>Craniata</taxon>
        <taxon>Vertebrata</taxon>
        <taxon>Euteleostomi</taxon>
        <taxon>Mammalia</taxon>
        <taxon>Eutheria</taxon>
        <taxon>Euarchontoglires</taxon>
        <taxon>Glires</taxon>
        <taxon>Rodentia</taxon>
        <taxon>Castorimorpha</taxon>
        <taxon>Castoridae</taxon>
        <taxon>Castor</taxon>
    </lineage>
</organism>
<dbReference type="Ensembl" id="ENSCCNT00000003024.1">
    <property type="protein sequence ID" value="ENSCCNP00000002266.1"/>
    <property type="gene ID" value="ENSCCNG00000002500.1"/>
</dbReference>
<protein>
    <submittedName>
        <fullName evidence="2">Uncharacterized protein</fullName>
    </submittedName>
</protein>
<name>A0A8C0ZLV1_CASCN</name>
<evidence type="ECO:0000256" key="1">
    <source>
        <dbReference type="SAM" id="MobiDB-lite"/>
    </source>
</evidence>